<evidence type="ECO:0000313" key="2">
    <source>
        <dbReference type="EMBL" id="KAJ9605967.1"/>
    </source>
</evidence>
<proteinExistence type="predicted"/>
<comment type="caution">
    <text evidence="2">The sequence shown here is derived from an EMBL/GenBank/DDBJ whole genome shotgun (WGS) entry which is preliminary data.</text>
</comment>
<name>A0AA38X391_9EURO</name>
<gene>
    <name evidence="2" type="primary">POA1</name>
    <name evidence="2" type="ORF">H2200_009816</name>
</gene>
<evidence type="ECO:0000313" key="3">
    <source>
        <dbReference type="Proteomes" id="UP001172673"/>
    </source>
</evidence>
<organism evidence="2 3">
    <name type="scientific">Cladophialophora chaetospira</name>
    <dbReference type="NCBI Taxonomy" id="386627"/>
    <lineage>
        <taxon>Eukaryota</taxon>
        <taxon>Fungi</taxon>
        <taxon>Dikarya</taxon>
        <taxon>Ascomycota</taxon>
        <taxon>Pezizomycotina</taxon>
        <taxon>Eurotiomycetes</taxon>
        <taxon>Chaetothyriomycetidae</taxon>
        <taxon>Chaetothyriales</taxon>
        <taxon>Herpotrichiellaceae</taxon>
        <taxon>Cladophialophora</taxon>
    </lineage>
</organism>
<keyword evidence="2" id="KW-0378">Hydrolase</keyword>
<feature type="region of interest" description="Disordered" evidence="1">
    <location>
        <begin position="353"/>
        <end position="374"/>
    </location>
</feature>
<dbReference type="SUPFAM" id="SSF52949">
    <property type="entry name" value="Macro domain-like"/>
    <property type="match status" value="1"/>
</dbReference>
<dbReference type="EMBL" id="JAPDRK010000015">
    <property type="protein sequence ID" value="KAJ9605967.1"/>
    <property type="molecule type" value="Genomic_DNA"/>
</dbReference>
<evidence type="ECO:0000256" key="1">
    <source>
        <dbReference type="SAM" id="MobiDB-lite"/>
    </source>
</evidence>
<dbReference type="GO" id="GO:0140291">
    <property type="term" value="P:peptidyl-glutamate ADP-deribosylation"/>
    <property type="evidence" value="ECO:0007669"/>
    <property type="project" value="TreeGrafter"/>
</dbReference>
<sequence length="415" mass="47935">MDPIHSNEYHKRLSLPEDATLEELDERYFEVVEYWTVQERAGVKDAKRELQRIYEAYGVLLKRHMKEQDVKKNSNESNITMQQIVTGQDRFTRSSMRDADLWVPPRPERARSLELQGGIDLDGMDLDEAQENDDNLGTVPGFSIREIDGDVKNAPDRAVIVHAVNCQGVWGYGIAKELKKMCPVAYEIYRAYCQQAKRPADIVGHCLLIPPQPSDYQRKRKLKLKGAKNSVHSDVTIPLPRRWIACLFTSIGYGKPNMKANNPGKDIPPNILSYTREALEDLRLRLEEFCPSNFNKKTRRETDDDRPGEIWSPKFNSGAFGVEWDATRELVVEEFDSFERGWVIVNKVNTEDYEPDHANQSEEDEGRVTRVERAVRQRRSHSKIEFEDLAEGLNDEPETDQHASLRDTLRKLDFQ</sequence>
<dbReference type="InterPro" id="IPR050892">
    <property type="entry name" value="ADP-ribose_metab_enzymes"/>
</dbReference>
<dbReference type="InterPro" id="IPR043472">
    <property type="entry name" value="Macro_dom-like"/>
</dbReference>
<dbReference type="GO" id="GO:0016787">
    <property type="term" value="F:hydrolase activity"/>
    <property type="evidence" value="ECO:0007669"/>
    <property type="project" value="UniProtKB-KW"/>
</dbReference>
<reference evidence="2" key="1">
    <citation type="submission" date="2022-10" db="EMBL/GenBank/DDBJ databases">
        <title>Culturing micro-colonial fungi from biological soil crusts in the Mojave desert and describing Neophaeococcomyces mojavensis, and introducing the new genera and species Taxawa tesnikishii.</title>
        <authorList>
            <person name="Kurbessoian T."/>
            <person name="Stajich J.E."/>
        </authorList>
    </citation>
    <scope>NUCLEOTIDE SEQUENCE</scope>
    <source>
        <strain evidence="2">TK_41</strain>
    </source>
</reference>
<feature type="compositionally biased region" description="Basic and acidic residues" evidence="1">
    <location>
        <begin position="355"/>
        <end position="374"/>
    </location>
</feature>
<accession>A0AA38X391</accession>
<dbReference type="AlphaFoldDB" id="A0AA38X391"/>
<feature type="region of interest" description="Disordered" evidence="1">
    <location>
        <begin position="387"/>
        <end position="407"/>
    </location>
</feature>
<dbReference type="PANTHER" id="PTHR12521:SF0">
    <property type="entry name" value="ADP-RIBOSE GLYCOHYDROLASE OARD1"/>
    <property type="match status" value="1"/>
</dbReference>
<dbReference type="Proteomes" id="UP001172673">
    <property type="component" value="Unassembled WGS sequence"/>
</dbReference>
<protein>
    <submittedName>
        <fullName evidence="2">ADP-ribose 1''-phosphate phosphatase</fullName>
        <ecNumber evidence="2">3.1.3.84</ecNumber>
    </submittedName>
</protein>
<dbReference type="EC" id="3.1.3.84" evidence="2"/>
<feature type="compositionally biased region" description="Acidic residues" evidence="1">
    <location>
        <begin position="387"/>
        <end position="398"/>
    </location>
</feature>
<keyword evidence="3" id="KW-1185">Reference proteome</keyword>
<dbReference type="PANTHER" id="PTHR12521">
    <property type="entry name" value="PROTEIN C6ORF130"/>
    <property type="match status" value="1"/>
</dbReference>
<dbReference type="Gene3D" id="3.40.220.10">
    <property type="entry name" value="Leucine Aminopeptidase, subunit E, domain 1"/>
    <property type="match status" value="1"/>
</dbReference>